<keyword evidence="12" id="KW-0150">Chloroplast</keyword>
<dbReference type="PANTHER" id="PTHR30153">
    <property type="entry name" value="REPLICATIVE DNA HELICASE DNAB"/>
    <property type="match status" value="1"/>
</dbReference>
<dbReference type="GO" id="GO:0016787">
    <property type="term" value="F:hydrolase activity"/>
    <property type="evidence" value="ECO:0007669"/>
    <property type="project" value="UniProtKB-KW"/>
</dbReference>
<dbReference type="GO" id="GO:0005829">
    <property type="term" value="C:cytosol"/>
    <property type="evidence" value="ECO:0007669"/>
    <property type="project" value="TreeGrafter"/>
</dbReference>
<dbReference type="EC" id="5.6.2.3" evidence="9"/>
<evidence type="ECO:0000256" key="1">
    <source>
        <dbReference type="ARBA" id="ARBA00008428"/>
    </source>
</evidence>
<dbReference type="PANTHER" id="PTHR30153:SF2">
    <property type="entry name" value="REPLICATIVE DNA HELICASE"/>
    <property type="match status" value="1"/>
</dbReference>
<reference evidence="12" key="1">
    <citation type="journal article" date="2017" name="J. Phycol.">
        <title>Analysis of chloroplast genomes and a supermatrix inform reclassification of the Rhodomelaceae (Rhodophyta).</title>
        <authorList>
            <person name="Diaz-Tapia P."/>
            <person name="Maggs C.A."/>
            <person name="West J.A."/>
            <person name="Verbruggen H."/>
        </authorList>
    </citation>
    <scope>NUCLEOTIDE SEQUENCE</scope>
    <source>
        <strain evidence="12">PD1760</strain>
    </source>
</reference>
<dbReference type="InterPro" id="IPR016136">
    <property type="entry name" value="DNA_helicase_N/primase_C"/>
</dbReference>
<accession>A0A1Z1MTY0</accession>
<evidence type="ECO:0000256" key="5">
    <source>
        <dbReference type="ARBA" id="ARBA00022806"/>
    </source>
</evidence>
<evidence type="ECO:0000256" key="4">
    <source>
        <dbReference type="ARBA" id="ARBA00022801"/>
    </source>
</evidence>
<organism evidence="12">
    <name type="scientific">Polysiphonia sp</name>
    <dbReference type="NCBI Taxonomy" id="1967842"/>
    <lineage>
        <taxon>Eukaryota</taxon>
        <taxon>Rhodophyta</taxon>
        <taxon>Florideophyceae</taxon>
        <taxon>Rhodymeniophycidae</taxon>
        <taxon>Ceramiales</taxon>
        <taxon>Rhodomelaceae</taxon>
        <taxon>Polysiphonioideae</taxon>
        <taxon>Polysiphonia</taxon>
    </lineage>
</organism>
<evidence type="ECO:0000256" key="3">
    <source>
        <dbReference type="ARBA" id="ARBA00022741"/>
    </source>
</evidence>
<dbReference type="Pfam" id="PF00772">
    <property type="entry name" value="DnaB"/>
    <property type="match status" value="1"/>
</dbReference>
<keyword evidence="4" id="KW-0378">Hydrolase</keyword>
<proteinExistence type="inferred from homology"/>
<keyword evidence="6" id="KW-0067">ATP-binding</keyword>
<dbReference type="InterPro" id="IPR007694">
    <property type="entry name" value="DNA_helicase_DnaB-like_C"/>
</dbReference>
<gene>
    <name evidence="12" type="primary">dnaB</name>
</gene>
<keyword evidence="2" id="KW-0235">DNA replication</keyword>
<dbReference type="AlphaFoldDB" id="A0A1Z1MTY0"/>
<keyword evidence="3" id="KW-0547">Nucleotide-binding</keyword>
<comment type="catalytic activity">
    <reaction evidence="10">
        <text>ATP + H2O = ADP + phosphate + H(+)</text>
        <dbReference type="Rhea" id="RHEA:13065"/>
        <dbReference type="ChEBI" id="CHEBI:15377"/>
        <dbReference type="ChEBI" id="CHEBI:15378"/>
        <dbReference type="ChEBI" id="CHEBI:30616"/>
        <dbReference type="ChEBI" id="CHEBI:43474"/>
        <dbReference type="ChEBI" id="CHEBI:456216"/>
        <dbReference type="EC" id="5.6.2.3"/>
    </reaction>
</comment>
<evidence type="ECO:0000313" key="12">
    <source>
        <dbReference type="EMBL" id="ARW69406.1"/>
    </source>
</evidence>
<dbReference type="InterPro" id="IPR027417">
    <property type="entry name" value="P-loop_NTPase"/>
</dbReference>
<protein>
    <recommendedName>
        <fullName evidence="9">DNA 5'-3' helicase</fullName>
        <ecNumber evidence="9">5.6.2.3</ecNumber>
    </recommendedName>
</protein>
<dbReference type="PROSITE" id="PS51199">
    <property type="entry name" value="SF4_HELICASE"/>
    <property type="match status" value="1"/>
</dbReference>
<dbReference type="Gene3D" id="3.40.50.300">
    <property type="entry name" value="P-loop containing nucleotide triphosphate hydrolases"/>
    <property type="match status" value="2"/>
</dbReference>
<keyword evidence="7" id="KW-0238">DNA-binding</keyword>
<feature type="domain" description="SF4 helicase" evidence="11">
    <location>
        <begin position="186"/>
        <end position="393"/>
    </location>
</feature>
<evidence type="ECO:0000256" key="10">
    <source>
        <dbReference type="ARBA" id="ARBA00048954"/>
    </source>
</evidence>
<dbReference type="InterPro" id="IPR036185">
    <property type="entry name" value="DNA_heli_DnaB-like_N_sf"/>
</dbReference>
<dbReference type="GO" id="GO:0005524">
    <property type="term" value="F:ATP binding"/>
    <property type="evidence" value="ECO:0007669"/>
    <property type="project" value="UniProtKB-KW"/>
</dbReference>
<keyword evidence="12" id="KW-0934">Plastid</keyword>
<dbReference type="SUPFAM" id="SSF48024">
    <property type="entry name" value="N-terminal domain of DnaB helicase"/>
    <property type="match status" value="1"/>
</dbReference>
<name>A0A1Z1MTY0_9FLOR</name>
<dbReference type="GO" id="GO:0006260">
    <property type="term" value="P:DNA replication"/>
    <property type="evidence" value="ECO:0007669"/>
    <property type="project" value="UniProtKB-KW"/>
</dbReference>
<dbReference type="Pfam" id="PF03796">
    <property type="entry name" value="DnaB_C"/>
    <property type="match status" value="1"/>
</dbReference>
<evidence type="ECO:0000256" key="7">
    <source>
        <dbReference type="ARBA" id="ARBA00023125"/>
    </source>
</evidence>
<evidence type="ECO:0000256" key="9">
    <source>
        <dbReference type="ARBA" id="ARBA00044969"/>
    </source>
</evidence>
<evidence type="ECO:0000256" key="8">
    <source>
        <dbReference type="ARBA" id="ARBA00023235"/>
    </source>
</evidence>
<dbReference type="GO" id="GO:0043139">
    <property type="term" value="F:5'-3' DNA helicase activity"/>
    <property type="evidence" value="ECO:0007669"/>
    <property type="project" value="UniProtKB-EC"/>
</dbReference>
<comment type="similarity">
    <text evidence="1">Belongs to the helicase family. DnaB subfamily.</text>
</comment>
<evidence type="ECO:0000256" key="2">
    <source>
        <dbReference type="ARBA" id="ARBA00022705"/>
    </source>
</evidence>
<evidence type="ECO:0000259" key="11">
    <source>
        <dbReference type="PROSITE" id="PS51199"/>
    </source>
</evidence>
<geneLocation type="chloroplast" evidence="12"/>
<dbReference type="SUPFAM" id="SSF52540">
    <property type="entry name" value="P-loop containing nucleoside triphosphate hydrolases"/>
    <property type="match status" value="1"/>
</dbReference>
<dbReference type="EMBL" id="MF101456">
    <property type="protein sequence ID" value="ARW69406.1"/>
    <property type="molecule type" value="Genomic_DNA"/>
</dbReference>
<dbReference type="Gene3D" id="1.10.860.10">
    <property type="entry name" value="DNAb Helicase, Chain A"/>
    <property type="match status" value="1"/>
</dbReference>
<keyword evidence="5 12" id="KW-0347">Helicase</keyword>
<evidence type="ECO:0000256" key="6">
    <source>
        <dbReference type="ARBA" id="ARBA00022840"/>
    </source>
</evidence>
<dbReference type="GO" id="GO:0003677">
    <property type="term" value="F:DNA binding"/>
    <property type="evidence" value="ECO:0007669"/>
    <property type="project" value="UniProtKB-KW"/>
</dbReference>
<keyword evidence="8" id="KW-0413">Isomerase</keyword>
<dbReference type="InterPro" id="IPR007693">
    <property type="entry name" value="DNA_helicase_DnaB-like_N"/>
</dbReference>
<sequence>MNQLCKNQFIPKNKTVEETLLGIIILYPQTIKTLSKILKREHFFLESSQIIYLNINNSFTNNTINLLFSLQNKRLLCKIGGTEIIIKMMKKGQVFLSSSKFDNQIEYLVNVLHNNYTKRLIIQLGYNIVQMGHIIEAKHQTLYLKILSYTHLIDKQINKNNQIINIKDLISKKLLEIKYNKIYTSEKLNTIEIKSGFSELDKILISLPKGNLIIIAGRPSIGKTSFAINVAYNIFFYQNSNILIFSMEMSTSELLNKLISIASKMDINTPIIQALSEKQWKKISNICNQLLKSNIYINDRKRVNINYISELGNRTKKKNYINLIIIDYLQLIELSAESQQQYNRSQELGYITRKLKLIAQFLNLPVIVISQLNRNIETRINKEPLLSDLKESGCIKYQDNINITSVYTTCINIKNVNKRLKIQNLTNTNKLSNIKNQKKTTSSHIYLSNKFIFIYKNKNTVYNLTYNHKYLCESNWIESSKILLSTTINKSNKNNKVYKKNINTIFYYKYSKSYDINQNTYFNVISQDTITHNSIEQDADIVINLYEKEMLQSNTKVIYEKTMNLKVSKNRNGYTGYCKLLFVPATSTFKNLEKSSM</sequence>